<dbReference type="InterPro" id="IPR011051">
    <property type="entry name" value="RmlC_Cupin_sf"/>
</dbReference>
<proteinExistence type="predicted"/>
<evidence type="ECO:0000313" key="1">
    <source>
        <dbReference type="EMBL" id="SNY99639.1"/>
    </source>
</evidence>
<dbReference type="Gene3D" id="2.60.120.10">
    <property type="entry name" value="Jelly Rolls"/>
    <property type="match status" value="1"/>
</dbReference>
<dbReference type="EMBL" id="OBEH01000002">
    <property type="protein sequence ID" value="SNY99639.1"/>
    <property type="molecule type" value="Genomic_DNA"/>
</dbReference>
<dbReference type="RefSeq" id="WP_097045122.1">
    <property type="nucleotide sequence ID" value="NZ_OBEH01000002.1"/>
</dbReference>
<keyword evidence="2" id="KW-1185">Reference proteome</keyword>
<gene>
    <name evidence="1" type="ORF">SAMN06265377_1450</name>
</gene>
<dbReference type="AlphaFoldDB" id="A0A285MR27"/>
<dbReference type="SUPFAM" id="SSF51182">
    <property type="entry name" value="RmlC-like cupins"/>
    <property type="match status" value="1"/>
</dbReference>
<dbReference type="OrthoDB" id="826649at2"/>
<protein>
    <submittedName>
        <fullName evidence="1">WxcM-like, C-terminal</fullName>
    </submittedName>
</protein>
<dbReference type="InterPro" id="IPR014710">
    <property type="entry name" value="RmlC-like_jellyroll"/>
</dbReference>
<sequence length="142" mass="16340">MPENSILKGDAFEDDRGILRFVNSFDMTEIVRFYEIEQKGTQIIRGWQGHKLEKKWFYCLSGSFVINIVEIDDFSNPSEHLIPCRIELDSKSPEILAVHNGFATGIKASTSNSRLLVFSNFGLKDSSNDDFRFPKEKWSAVW</sequence>
<evidence type="ECO:0000313" key="2">
    <source>
        <dbReference type="Proteomes" id="UP000219048"/>
    </source>
</evidence>
<dbReference type="Proteomes" id="UP000219048">
    <property type="component" value="Unassembled WGS sequence"/>
</dbReference>
<reference evidence="2" key="1">
    <citation type="submission" date="2017-09" db="EMBL/GenBank/DDBJ databases">
        <authorList>
            <person name="Varghese N."/>
            <person name="Submissions S."/>
        </authorList>
    </citation>
    <scope>NUCLEOTIDE SEQUENCE [LARGE SCALE GENOMIC DNA]</scope>
    <source>
        <strain evidence="2">DSM 25885</strain>
    </source>
</reference>
<organism evidence="1 2">
    <name type="scientific">Flagellimonas pacifica</name>
    <dbReference type="NCBI Taxonomy" id="1247520"/>
    <lineage>
        <taxon>Bacteria</taxon>
        <taxon>Pseudomonadati</taxon>
        <taxon>Bacteroidota</taxon>
        <taxon>Flavobacteriia</taxon>
        <taxon>Flavobacteriales</taxon>
        <taxon>Flavobacteriaceae</taxon>
        <taxon>Flagellimonas</taxon>
    </lineage>
</organism>
<name>A0A285MR27_9FLAO</name>
<accession>A0A285MR27</accession>